<dbReference type="AlphaFoldDB" id="A0AAE0KWP4"/>
<evidence type="ECO:0000313" key="2">
    <source>
        <dbReference type="Proteomes" id="UP001190700"/>
    </source>
</evidence>
<keyword evidence="2" id="KW-1185">Reference proteome</keyword>
<accession>A0AAE0KWP4</accession>
<dbReference type="Proteomes" id="UP001190700">
    <property type="component" value="Unassembled WGS sequence"/>
</dbReference>
<comment type="caution">
    <text evidence="1">The sequence shown here is derived from an EMBL/GenBank/DDBJ whole genome shotgun (WGS) entry which is preliminary data.</text>
</comment>
<proteinExistence type="predicted"/>
<sequence>MATRPSEFLLRRKTRISDDKESKLVSLLDFWQYRASAEREGGGLRDHLWAARFLQYLFRKRKRKLSYQKVRHAGLGALWKRVTSCSSVSIFGIGVAGRPAVIQQDAALQAAIEEEGKREQKISLKIAAKKQLALRKVAGAITRRSTTIETTLEEKYKADAYRLKASLEVIHAPQS</sequence>
<organism evidence="1 2">
    <name type="scientific">Cymbomonas tetramitiformis</name>
    <dbReference type="NCBI Taxonomy" id="36881"/>
    <lineage>
        <taxon>Eukaryota</taxon>
        <taxon>Viridiplantae</taxon>
        <taxon>Chlorophyta</taxon>
        <taxon>Pyramimonadophyceae</taxon>
        <taxon>Pyramimonadales</taxon>
        <taxon>Pyramimonadaceae</taxon>
        <taxon>Cymbomonas</taxon>
    </lineage>
</organism>
<protein>
    <submittedName>
        <fullName evidence="1">Uncharacterized protein</fullName>
    </submittedName>
</protein>
<gene>
    <name evidence="1" type="ORF">CYMTET_27671</name>
</gene>
<name>A0AAE0KWP4_9CHLO</name>
<reference evidence="1 2" key="1">
    <citation type="journal article" date="2015" name="Genome Biol. Evol.">
        <title>Comparative Genomics of a Bacterivorous Green Alga Reveals Evolutionary Causalities and Consequences of Phago-Mixotrophic Mode of Nutrition.</title>
        <authorList>
            <person name="Burns J.A."/>
            <person name="Paasch A."/>
            <person name="Narechania A."/>
            <person name="Kim E."/>
        </authorList>
    </citation>
    <scope>NUCLEOTIDE SEQUENCE [LARGE SCALE GENOMIC DNA]</scope>
    <source>
        <strain evidence="1 2">PLY_AMNH</strain>
    </source>
</reference>
<dbReference type="EMBL" id="LGRX02015320">
    <property type="protein sequence ID" value="KAK3263521.1"/>
    <property type="molecule type" value="Genomic_DNA"/>
</dbReference>
<evidence type="ECO:0000313" key="1">
    <source>
        <dbReference type="EMBL" id="KAK3263521.1"/>
    </source>
</evidence>